<comment type="caution">
    <text evidence="2">The sequence shown here is derived from an EMBL/GenBank/DDBJ whole genome shotgun (WGS) entry which is preliminary data.</text>
</comment>
<protein>
    <recommendedName>
        <fullName evidence="4">General secretion pathway GspH domain-containing protein</fullName>
    </recommendedName>
</protein>
<dbReference type="PROSITE" id="PS00409">
    <property type="entry name" value="PROKAR_NTER_METHYL"/>
    <property type="match status" value="1"/>
</dbReference>
<dbReference type="NCBIfam" id="TIGR02532">
    <property type="entry name" value="IV_pilin_GFxxxE"/>
    <property type="match status" value="1"/>
</dbReference>
<dbReference type="EMBL" id="MFFF01000017">
    <property type="protein sequence ID" value="OGE99735.1"/>
    <property type="molecule type" value="Genomic_DNA"/>
</dbReference>
<dbReference type="Pfam" id="PF07963">
    <property type="entry name" value="N_methyl"/>
    <property type="match status" value="1"/>
</dbReference>
<dbReference type="InterPro" id="IPR045584">
    <property type="entry name" value="Pilin-like"/>
</dbReference>
<accession>A0A1F5QC30</accession>
<keyword evidence="1" id="KW-1133">Transmembrane helix</keyword>
<organism evidence="2 3">
    <name type="scientific">Candidatus Doudnabacteria bacterium RIFCSPLOWO2_02_FULL_48_13</name>
    <dbReference type="NCBI Taxonomy" id="1817845"/>
    <lineage>
        <taxon>Bacteria</taxon>
        <taxon>Candidatus Doudnaibacteriota</taxon>
    </lineage>
</organism>
<feature type="transmembrane region" description="Helical" evidence="1">
    <location>
        <begin position="33"/>
        <end position="54"/>
    </location>
</feature>
<sequence>MLRKYEKNKRRIVHRFRTFVLFRNFAANKGFTLLEMLIVVAVTALLAAIIALNFQNMRASEELNSARLDFISKMREIQGNILTGTNVGTASTADEYRVSIGQGIQPSYQIYYTIDGTEQPLETIRLSQNISTAIYVDGALDSGSFDIRLISPYGVILADNQQNRVVEFRLTHTRSNVTKRVIVDGISGRITTQ</sequence>
<dbReference type="Proteomes" id="UP000177235">
    <property type="component" value="Unassembled WGS sequence"/>
</dbReference>
<evidence type="ECO:0008006" key="4">
    <source>
        <dbReference type="Google" id="ProtNLM"/>
    </source>
</evidence>
<gene>
    <name evidence="2" type="ORF">A3J05_01885</name>
</gene>
<keyword evidence="1" id="KW-0812">Transmembrane</keyword>
<dbReference type="InterPro" id="IPR012902">
    <property type="entry name" value="N_methyl_site"/>
</dbReference>
<reference evidence="2 3" key="1">
    <citation type="journal article" date="2016" name="Nat. Commun.">
        <title>Thousands of microbial genomes shed light on interconnected biogeochemical processes in an aquifer system.</title>
        <authorList>
            <person name="Anantharaman K."/>
            <person name="Brown C.T."/>
            <person name="Hug L.A."/>
            <person name="Sharon I."/>
            <person name="Castelle C.J."/>
            <person name="Probst A.J."/>
            <person name="Thomas B.C."/>
            <person name="Singh A."/>
            <person name="Wilkins M.J."/>
            <person name="Karaoz U."/>
            <person name="Brodie E.L."/>
            <person name="Williams K.H."/>
            <person name="Hubbard S.S."/>
            <person name="Banfield J.F."/>
        </authorList>
    </citation>
    <scope>NUCLEOTIDE SEQUENCE [LARGE SCALE GENOMIC DNA]</scope>
</reference>
<dbReference type="Gene3D" id="3.30.700.10">
    <property type="entry name" value="Glycoprotein, Type 4 Pilin"/>
    <property type="match status" value="1"/>
</dbReference>
<evidence type="ECO:0000313" key="3">
    <source>
        <dbReference type="Proteomes" id="UP000177235"/>
    </source>
</evidence>
<name>A0A1F5QC30_9BACT</name>
<evidence type="ECO:0000256" key="1">
    <source>
        <dbReference type="SAM" id="Phobius"/>
    </source>
</evidence>
<dbReference type="SUPFAM" id="SSF54523">
    <property type="entry name" value="Pili subunits"/>
    <property type="match status" value="1"/>
</dbReference>
<proteinExistence type="predicted"/>
<dbReference type="AlphaFoldDB" id="A0A1F5QC30"/>
<evidence type="ECO:0000313" key="2">
    <source>
        <dbReference type="EMBL" id="OGE99735.1"/>
    </source>
</evidence>
<keyword evidence="1" id="KW-0472">Membrane</keyword>